<feature type="domain" description="Glycosyltransferase 2-like" evidence="2">
    <location>
        <begin position="5"/>
        <end position="126"/>
    </location>
</feature>
<dbReference type="Pfam" id="PF00535">
    <property type="entry name" value="Glycos_transf_2"/>
    <property type="match status" value="1"/>
</dbReference>
<protein>
    <submittedName>
        <fullName evidence="3">Glycosyltransferase</fullName>
        <ecNumber evidence="3">2.4.-.-</ecNumber>
    </submittedName>
</protein>
<evidence type="ECO:0000313" key="4">
    <source>
        <dbReference type="Proteomes" id="UP001410394"/>
    </source>
</evidence>
<dbReference type="EMBL" id="JBDIVE010000014">
    <property type="protein sequence ID" value="MEN3070462.1"/>
    <property type="molecule type" value="Genomic_DNA"/>
</dbReference>
<dbReference type="GO" id="GO:0016757">
    <property type="term" value="F:glycosyltransferase activity"/>
    <property type="evidence" value="ECO:0007669"/>
    <property type="project" value="UniProtKB-KW"/>
</dbReference>
<name>A0ABU9Z3V6_9RHOO</name>
<dbReference type="Proteomes" id="UP001410394">
    <property type="component" value="Unassembled WGS sequence"/>
</dbReference>
<dbReference type="SUPFAM" id="SSF53448">
    <property type="entry name" value="Nucleotide-diphospho-sugar transferases"/>
    <property type="match status" value="1"/>
</dbReference>
<keyword evidence="1" id="KW-0472">Membrane</keyword>
<keyword evidence="1" id="KW-1133">Transmembrane helix</keyword>
<gene>
    <name evidence="3" type="ORF">ABDB84_18405</name>
</gene>
<dbReference type="EC" id="2.4.-.-" evidence="3"/>
<dbReference type="RefSeq" id="WP_345921241.1">
    <property type="nucleotide sequence ID" value="NZ_JBDIVE010000014.1"/>
</dbReference>
<dbReference type="Gene3D" id="3.90.550.10">
    <property type="entry name" value="Spore Coat Polysaccharide Biosynthesis Protein SpsA, Chain A"/>
    <property type="match status" value="1"/>
</dbReference>
<accession>A0ABU9Z3V6</accession>
<evidence type="ECO:0000256" key="1">
    <source>
        <dbReference type="SAM" id="Phobius"/>
    </source>
</evidence>
<keyword evidence="1" id="KW-0812">Transmembrane</keyword>
<feature type="transmembrane region" description="Helical" evidence="1">
    <location>
        <begin position="286"/>
        <end position="312"/>
    </location>
</feature>
<proteinExistence type="predicted"/>
<sequence length="330" mass="37371">MNNITIAIPTYGRIDSLRRRVQELLPQMDGGDRLYIFDNATEGFDPRLIPELQDSRVVLTINHVNVGGNANITKCISCVSSGWLWLLSDDDSVKDGAVKSIKEIVSTRSECCFISFCPDSKGFVREKSLLATGLAEFLQLNDGFQWTLLMSNCVFNLDKIATYLKSSYTSIWMNCPHLAPVINCLQDGGRALYSEKSLVVWRPPNLKKSWSIVPVYNLLQLCSLVSDPADAKSLRKVISKGLPSKFRFTLEVCASQARHGKDWRALPYAATVLWGLSRDKGILNKLMFLCLFASLVFPRFSMMLFEILYFLAKRRRLGDTLQDRPFKLYL</sequence>
<keyword evidence="4" id="KW-1185">Reference proteome</keyword>
<keyword evidence="3" id="KW-0328">Glycosyltransferase</keyword>
<evidence type="ECO:0000313" key="3">
    <source>
        <dbReference type="EMBL" id="MEN3070462.1"/>
    </source>
</evidence>
<dbReference type="InterPro" id="IPR001173">
    <property type="entry name" value="Glyco_trans_2-like"/>
</dbReference>
<organism evidence="3 4">
    <name type="scientific">Uliginosibacterium sediminicola</name>
    <dbReference type="NCBI Taxonomy" id="2024550"/>
    <lineage>
        <taxon>Bacteria</taxon>
        <taxon>Pseudomonadati</taxon>
        <taxon>Pseudomonadota</taxon>
        <taxon>Betaproteobacteria</taxon>
        <taxon>Rhodocyclales</taxon>
        <taxon>Zoogloeaceae</taxon>
        <taxon>Uliginosibacterium</taxon>
    </lineage>
</organism>
<reference evidence="3 4" key="1">
    <citation type="journal article" date="2018" name="Int. J. Syst. Evol. Microbiol.">
        <title>Uliginosibacterium sediminicola sp. nov., isolated from freshwater sediment.</title>
        <authorList>
            <person name="Hwang W.M."/>
            <person name="Kim S.M."/>
            <person name="Kang K."/>
            <person name="Ahn T.Y."/>
        </authorList>
    </citation>
    <scope>NUCLEOTIDE SEQUENCE [LARGE SCALE GENOMIC DNA]</scope>
    <source>
        <strain evidence="3 4">M1-21</strain>
    </source>
</reference>
<comment type="caution">
    <text evidence="3">The sequence shown here is derived from an EMBL/GenBank/DDBJ whole genome shotgun (WGS) entry which is preliminary data.</text>
</comment>
<keyword evidence="3" id="KW-0808">Transferase</keyword>
<evidence type="ECO:0000259" key="2">
    <source>
        <dbReference type="Pfam" id="PF00535"/>
    </source>
</evidence>
<dbReference type="InterPro" id="IPR029044">
    <property type="entry name" value="Nucleotide-diphossugar_trans"/>
</dbReference>